<keyword evidence="3" id="KW-1185">Reference proteome</keyword>
<comment type="caution">
    <text evidence="2">The sequence shown here is derived from an EMBL/GenBank/DDBJ whole genome shotgun (WGS) entry which is preliminary data.</text>
</comment>
<dbReference type="RefSeq" id="WP_202343812.1">
    <property type="nucleotide sequence ID" value="NZ_BAAAPI010000008.1"/>
</dbReference>
<evidence type="ECO:0000313" key="3">
    <source>
        <dbReference type="Proteomes" id="UP001645859"/>
    </source>
</evidence>
<evidence type="ECO:0008006" key="4">
    <source>
        <dbReference type="Google" id="ProtNLM"/>
    </source>
</evidence>
<protein>
    <recommendedName>
        <fullName evidence="4">Single-stranded DNA-binding protein</fullName>
    </recommendedName>
</protein>
<dbReference type="Proteomes" id="UP001645859">
    <property type="component" value="Unassembled WGS sequence"/>
</dbReference>
<name>A0ABS1SDT6_9MICO</name>
<organism evidence="2 3">
    <name type="scientific">Leucobacter chromiireducens subsp. solipictus</name>
    <dbReference type="NCBI Taxonomy" id="398235"/>
    <lineage>
        <taxon>Bacteria</taxon>
        <taxon>Bacillati</taxon>
        <taxon>Actinomycetota</taxon>
        <taxon>Actinomycetes</taxon>
        <taxon>Micrococcales</taxon>
        <taxon>Microbacteriaceae</taxon>
        <taxon>Leucobacter</taxon>
    </lineage>
</organism>
<feature type="compositionally biased region" description="Polar residues" evidence="1">
    <location>
        <begin position="118"/>
        <end position="128"/>
    </location>
</feature>
<dbReference type="EMBL" id="QYAC01000002">
    <property type="protein sequence ID" value="MBL3678546.1"/>
    <property type="molecule type" value="Genomic_DNA"/>
</dbReference>
<gene>
    <name evidence="2" type="ORF">D3230_04445</name>
</gene>
<evidence type="ECO:0000313" key="2">
    <source>
        <dbReference type="EMBL" id="MBL3678546.1"/>
    </source>
</evidence>
<dbReference type="InterPro" id="IPR012340">
    <property type="entry name" value="NA-bd_OB-fold"/>
</dbReference>
<dbReference type="Gene3D" id="2.40.50.140">
    <property type="entry name" value="Nucleic acid-binding proteins"/>
    <property type="match status" value="1"/>
</dbReference>
<sequence length="161" mass="18261">MELIKANIGEKSKGRYFEATADMKQAFYVPVVHQKRVKNETTGEYEDGDVVWYQARFYGADADWVNEATQNGDPLLIWGRTEHRTREVDGNEYKSIEVYVDAVSVNPRLREVAISRPARSQQTDTAQHITPAEPAPQHSPWDTVSQVRHEVFSNPVAGPSM</sequence>
<accession>A0ABS1SDT6</accession>
<dbReference type="SUPFAM" id="SSF50249">
    <property type="entry name" value="Nucleic acid-binding proteins"/>
    <property type="match status" value="1"/>
</dbReference>
<reference evidence="2 3" key="1">
    <citation type="submission" date="2018-09" db="EMBL/GenBank/DDBJ databases">
        <title>Comparative genomics of Leucobacter spp.</title>
        <authorList>
            <person name="Reis A.C."/>
            <person name="Kolvenbach B.A."/>
            <person name="Corvini P.F.X."/>
            <person name="Nunes O.C."/>
        </authorList>
    </citation>
    <scope>NUCLEOTIDE SEQUENCE [LARGE SCALE GENOMIC DNA]</scope>
    <source>
        <strain evidence="2 3">TAN 31504</strain>
    </source>
</reference>
<proteinExistence type="predicted"/>
<feature type="region of interest" description="Disordered" evidence="1">
    <location>
        <begin position="114"/>
        <end position="140"/>
    </location>
</feature>
<evidence type="ECO:0000256" key="1">
    <source>
        <dbReference type="SAM" id="MobiDB-lite"/>
    </source>
</evidence>